<dbReference type="EMBL" id="JACHNB010000001">
    <property type="protein sequence ID" value="MBB4742736.1"/>
    <property type="molecule type" value="Genomic_DNA"/>
</dbReference>
<evidence type="ECO:0000256" key="2">
    <source>
        <dbReference type="SAM" id="Phobius"/>
    </source>
</evidence>
<gene>
    <name evidence="3" type="ORF">BJY16_006195</name>
</gene>
<evidence type="ECO:0000256" key="1">
    <source>
        <dbReference type="SAM" id="MobiDB-lite"/>
    </source>
</evidence>
<feature type="transmembrane region" description="Helical" evidence="2">
    <location>
        <begin position="26"/>
        <end position="47"/>
    </location>
</feature>
<keyword evidence="2" id="KW-1133">Transmembrane helix</keyword>
<reference evidence="3 4" key="1">
    <citation type="submission" date="2020-08" db="EMBL/GenBank/DDBJ databases">
        <title>Sequencing the genomes of 1000 actinobacteria strains.</title>
        <authorList>
            <person name="Klenk H.-P."/>
        </authorList>
    </citation>
    <scope>NUCLEOTIDE SEQUENCE [LARGE SCALE GENOMIC DNA]</scope>
    <source>
        <strain evidence="3 4">DSM 45809</strain>
    </source>
</reference>
<feature type="transmembrane region" description="Helical" evidence="2">
    <location>
        <begin position="59"/>
        <end position="78"/>
    </location>
</feature>
<name>A0A7W7H2E0_9ACTN</name>
<organism evidence="3 4">
    <name type="scientific">Actinoplanes octamycinicus</name>
    <dbReference type="NCBI Taxonomy" id="135948"/>
    <lineage>
        <taxon>Bacteria</taxon>
        <taxon>Bacillati</taxon>
        <taxon>Actinomycetota</taxon>
        <taxon>Actinomycetes</taxon>
        <taxon>Micromonosporales</taxon>
        <taxon>Micromonosporaceae</taxon>
        <taxon>Actinoplanes</taxon>
    </lineage>
</organism>
<keyword evidence="4" id="KW-1185">Reference proteome</keyword>
<sequence length="154" mass="15656">MGATTAMSTATAQKQGSGAAPPLGRAALGVAVCVVAAWLALLGWLLASVDATDVTWERLLAVLASLQAVAFAAAGALFGTSVQGQRVAEQRQRADAAEVRAAAGEQARINGEKLAAGVKLDRAGRAGNGRQPLSADRAGEPDPLLDLAQRLFPD</sequence>
<comment type="caution">
    <text evidence="3">The sequence shown here is derived from an EMBL/GenBank/DDBJ whole genome shotgun (WGS) entry which is preliminary data.</text>
</comment>
<evidence type="ECO:0000313" key="3">
    <source>
        <dbReference type="EMBL" id="MBB4742736.1"/>
    </source>
</evidence>
<evidence type="ECO:0000313" key="4">
    <source>
        <dbReference type="Proteomes" id="UP000546162"/>
    </source>
</evidence>
<dbReference type="Proteomes" id="UP000546162">
    <property type="component" value="Unassembled WGS sequence"/>
</dbReference>
<dbReference type="AlphaFoldDB" id="A0A7W7H2E0"/>
<feature type="region of interest" description="Disordered" evidence="1">
    <location>
        <begin position="124"/>
        <end position="146"/>
    </location>
</feature>
<accession>A0A7W7H2E0</accession>
<keyword evidence="2" id="KW-0812">Transmembrane</keyword>
<keyword evidence="2" id="KW-0472">Membrane</keyword>
<proteinExistence type="predicted"/>
<dbReference type="RefSeq" id="WP_185043066.1">
    <property type="nucleotide sequence ID" value="NZ_BAABFG010000005.1"/>
</dbReference>
<protein>
    <submittedName>
        <fullName evidence="3">Uncharacterized protein</fullName>
    </submittedName>
</protein>